<dbReference type="Pfam" id="PF00652">
    <property type="entry name" value="Ricin_B_lectin"/>
    <property type="match status" value="1"/>
</dbReference>
<dbReference type="Pfam" id="PF09118">
    <property type="entry name" value="GO-like_E_set"/>
    <property type="match status" value="1"/>
</dbReference>
<accession>A0ABT4BGU0</accession>
<dbReference type="Gene3D" id="2.80.10.50">
    <property type="match status" value="1"/>
</dbReference>
<dbReference type="PANTHER" id="PTHR32208:SF21">
    <property type="entry name" value="LOW QUALITY PROTEIN: ALDEHYDE OXIDASE GLOX-LIKE"/>
    <property type="match status" value="1"/>
</dbReference>
<dbReference type="InterPro" id="IPR013783">
    <property type="entry name" value="Ig-like_fold"/>
</dbReference>
<sequence>LADVTHGVDQGQRYVPLKFTTSGTTITATGPPSGGVAPPGYYMLFVVDANGVPSVAKMVQVAKGPNPLMSQVKNNTGRCLDVPTSSLLPKTYLQTFTCNSSKAQALSRIPGDKTLRVLGNCVDVPWSRLNPGQKVWTYTCSRSAAQTWQFGADGTIRPTSNTKVCLAAASNAERAAVSLATCSGAALQKWTW</sequence>
<dbReference type="RefSeq" id="WP_267570366.1">
    <property type="nucleotide sequence ID" value="NZ_JAPNTZ010000032.1"/>
</dbReference>
<comment type="caution">
    <text evidence="2">The sequence shown here is derived from an EMBL/GenBank/DDBJ whole genome shotgun (WGS) entry which is preliminary data.</text>
</comment>
<dbReference type="EMBL" id="JAPNTZ010000032">
    <property type="protein sequence ID" value="MCY1145751.1"/>
    <property type="molecule type" value="Genomic_DNA"/>
</dbReference>
<name>A0ABT4BGU0_9ACTN</name>
<dbReference type="SMART" id="SM00458">
    <property type="entry name" value="RICIN"/>
    <property type="match status" value="1"/>
</dbReference>
<dbReference type="Proteomes" id="UP001151002">
    <property type="component" value="Unassembled WGS sequence"/>
</dbReference>
<dbReference type="InterPro" id="IPR000772">
    <property type="entry name" value="Ricin_B_lectin"/>
</dbReference>
<organism evidence="2 3">
    <name type="scientific">Paractinoplanes pyxinae</name>
    <dbReference type="NCBI Taxonomy" id="2997416"/>
    <lineage>
        <taxon>Bacteria</taxon>
        <taxon>Bacillati</taxon>
        <taxon>Actinomycetota</taxon>
        <taxon>Actinomycetes</taxon>
        <taxon>Micromonosporales</taxon>
        <taxon>Micromonosporaceae</taxon>
        <taxon>Paractinoplanes</taxon>
    </lineage>
</organism>
<feature type="domain" description="Ricin B lectin" evidence="1">
    <location>
        <begin position="66"/>
        <end position="192"/>
    </location>
</feature>
<dbReference type="CDD" id="cd02851">
    <property type="entry name" value="E_set_GO_C"/>
    <property type="match status" value="1"/>
</dbReference>
<dbReference type="InterPro" id="IPR015202">
    <property type="entry name" value="GO-like_E_set"/>
</dbReference>
<evidence type="ECO:0000313" key="3">
    <source>
        <dbReference type="Proteomes" id="UP001151002"/>
    </source>
</evidence>
<reference evidence="2" key="1">
    <citation type="submission" date="2022-11" db="EMBL/GenBank/DDBJ databases">
        <authorList>
            <person name="Somphong A."/>
            <person name="Phongsopitanun W."/>
        </authorList>
    </citation>
    <scope>NUCLEOTIDE SEQUENCE</scope>
    <source>
        <strain evidence="2">Pm04-4</strain>
    </source>
</reference>
<feature type="non-terminal residue" evidence="2">
    <location>
        <position position="1"/>
    </location>
</feature>
<dbReference type="SUPFAM" id="SSF81296">
    <property type="entry name" value="E set domains"/>
    <property type="match status" value="1"/>
</dbReference>
<protein>
    <submittedName>
        <fullName evidence="2">DUF1929 domain-containing protein</fullName>
    </submittedName>
</protein>
<dbReference type="SUPFAM" id="SSF50370">
    <property type="entry name" value="Ricin B-like lectins"/>
    <property type="match status" value="1"/>
</dbReference>
<dbReference type="InterPro" id="IPR014756">
    <property type="entry name" value="Ig_E-set"/>
</dbReference>
<dbReference type="PANTHER" id="PTHR32208">
    <property type="entry name" value="SECRETED PROTEIN-RELATED"/>
    <property type="match status" value="1"/>
</dbReference>
<keyword evidence="3" id="KW-1185">Reference proteome</keyword>
<dbReference type="Gene3D" id="2.60.40.10">
    <property type="entry name" value="Immunoglobulins"/>
    <property type="match status" value="1"/>
</dbReference>
<proteinExistence type="predicted"/>
<evidence type="ECO:0000313" key="2">
    <source>
        <dbReference type="EMBL" id="MCY1145751.1"/>
    </source>
</evidence>
<dbReference type="PROSITE" id="PS50231">
    <property type="entry name" value="RICIN_B_LECTIN"/>
    <property type="match status" value="1"/>
</dbReference>
<dbReference type="InterPro" id="IPR035992">
    <property type="entry name" value="Ricin_B-like_lectins"/>
</dbReference>
<evidence type="ECO:0000259" key="1">
    <source>
        <dbReference type="SMART" id="SM00458"/>
    </source>
</evidence>
<gene>
    <name evidence="2" type="ORF">OWR29_47800</name>
</gene>